<protein>
    <submittedName>
        <fullName evidence="1">Uncharacterized protein</fullName>
    </submittedName>
</protein>
<dbReference type="STRING" id="1129794.C427_3002"/>
<dbReference type="HOGENOM" id="CLU_2524542_0_0_6"/>
<name>M4RNH4_9ALTE</name>
<dbReference type="KEGG" id="gps:C427_3002"/>
<organism evidence="1 2">
    <name type="scientific">Paraglaciecola psychrophila 170</name>
    <dbReference type="NCBI Taxonomy" id="1129794"/>
    <lineage>
        <taxon>Bacteria</taxon>
        <taxon>Pseudomonadati</taxon>
        <taxon>Pseudomonadota</taxon>
        <taxon>Gammaproteobacteria</taxon>
        <taxon>Alteromonadales</taxon>
        <taxon>Alteromonadaceae</taxon>
        <taxon>Paraglaciecola</taxon>
    </lineage>
</organism>
<gene>
    <name evidence="1" type="ORF">C427_3002</name>
</gene>
<dbReference type="AlphaFoldDB" id="M4RNH4"/>
<evidence type="ECO:0000313" key="1">
    <source>
        <dbReference type="EMBL" id="AGH45111.1"/>
    </source>
</evidence>
<proteinExistence type="predicted"/>
<keyword evidence="2" id="KW-1185">Reference proteome</keyword>
<evidence type="ECO:0000313" key="2">
    <source>
        <dbReference type="Proteomes" id="UP000011864"/>
    </source>
</evidence>
<accession>M4RNH4</accession>
<dbReference type="PATRIC" id="fig|1129794.4.peg.2985"/>
<sequence length="84" mass="9894">MHGPMGESTYTKSANNLVRHIQSNTPIKDSLFEHAQLYFETSDKDKQTCFEFQKKLKALKIHCKQQIRKLKQSLTKISMLLNYY</sequence>
<dbReference type="Proteomes" id="UP000011864">
    <property type="component" value="Chromosome"/>
</dbReference>
<dbReference type="EMBL" id="CP003837">
    <property type="protein sequence ID" value="AGH45111.1"/>
    <property type="molecule type" value="Genomic_DNA"/>
</dbReference>
<reference evidence="1 2" key="1">
    <citation type="journal article" date="2013" name="Genome Announc.">
        <title>Complete Genome Sequence of Glaciecola psychrophila Strain 170T.</title>
        <authorList>
            <person name="Yin J."/>
            <person name="Chen J."/>
            <person name="Liu G."/>
            <person name="Yu Y."/>
            <person name="Song L."/>
            <person name="Wang X."/>
            <person name="Qu X."/>
        </authorList>
    </citation>
    <scope>NUCLEOTIDE SEQUENCE [LARGE SCALE GENOMIC DNA]</scope>
    <source>
        <strain evidence="1 2">170</strain>
    </source>
</reference>